<evidence type="ECO:0000259" key="8">
    <source>
        <dbReference type="PROSITE" id="PS50928"/>
    </source>
</evidence>
<dbReference type="Proteomes" id="UP000245638">
    <property type="component" value="Unassembled WGS sequence"/>
</dbReference>
<dbReference type="AlphaFoldDB" id="A0A2T9X2H6"/>
<evidence type="ECO:0000256" key="6">
    <source>
        <dbReference type="ARBA" id="ARBA00023136"/>
    </source>
</evidence>
<accession>A0A2T9X2H6</accession>
<dbReference type="GO" id="GO:0005886">
    <property type="term" value="C:plasma membrane"/>
    <property type="evidence" value="ECO:0007669"/>
    <property type="project" value="UniProtKB-SubCell"/>
</dbReference>
<evidence type="ECO:0000256" key="7">
    <source>
        <dbReference type="RuleBase" id="RU363032"/>
    </source>
</evidence>
<feature type="transmembrane region" description="Helical" evidence="7">
    <location>
        <begin position="158"/>
        <end position="178"/>
    </location>
</feature>
<keyword evidence="6 7" id="KW-0472">Membrane</keyword>
<keyword evidence="3" id="KW-1003">Cell membrane</keyword>
<keyword evidence="4 7" id="KW-0812">Transmembrane</keyword>
<dbReference type="InterPro" id="IPR035906">
    <property type="entry name" value="MetI-like_sf"/>
</dbReference>
<evidence type="ECO:0000256" key="4">
    <source>
        <dbReference type="ARBA" id="ARBA00022692"/>
    </source>
</evidence>
<evidence type="ECO:0000256" key="1">
    <source>
        <dbReference type="ARBA" id="ARBA00004651"/>
    </source>
</evidence>
<dbReference type="InterPro" id="IPR000515">
    <property type="entry name" value="MetI-like"/>
</dbReference>
<feature type="domain" description="ABC transmembrane type-1" evidence="8">
    <location>
        <begin position="111"/>
        <end position="318"/>
    </location>
</feature>
<dbReference type="PROSITE" id="PS50928">
    <property type="entry name" value="ABC_TM1"/>
    <property type="match status" value="1"/>
</dbReference>
<proteinExistence type="inferred from homology"/>
<feature type="transmembrane region" description="Helical" evidence="7">
    <location>
        <begin position="15"/>
        <end position="36"/>
    </location>
</feature>
<dbReference type="EMBL" id="QEFD01000231">
    <property type="protein sequence ID" value="PVU74245.1"/>
    <property type="molecule type" value="Genomic_DNA"/>
</dbReference>
<name>A0A2T9X2H6_9CREN</name>
<evidence type="ECO:0000256" key="2">
    <source>
        <dbReference type="ARBA" id="ARBA00022448"/>
    </source>
</evidence>
<gene>
    <name evidence="9" type="ORF">DDW13_08160</name>
</gene>
<evidence type="ECO:0000313" key="10">
    <source>
        <dbReference type="Proteomes" id="UP000245638"/>
    </source>
</evidence>
<comment type="similarity">
    <text evidence="7">Belongs to the binding-protein-dependent transport system permease family.</text>
</comment>
<comment type="caution">
    <text evidence="9">The sequence shown here is derived from an EMBL/GenBank/DDBJ whole genome shotgun (WGS) entry which is preliminary data.</text>
</comment>
<feature type="transmembrane region" description="Helical" evidence="7">
    <location>
        <begin position="198"/>
        <end position="218"/>
    </location>
</feature>
<evidence type="ECO:0000256" key="5">
    <source>
        <dbReference type="ARBA" id="ARBA00022989"/>
    </source>
</evidence>
<comment type="subcellular location">
    <subcellularLocation>
        <location evidence="1 7">Cell membrane</location>
        <topology evidence="1 7">Multi-pass membrane protein</topology>
    </subcellularLocation>
</comment>
<evidence type="ECO:0000313" key="9">
    <source>
        <dbReference type="EMBL" id="PVU74245.1"/>
    </source>
</evidence>
<keyword evidence="2 7" id="KW-0813">Transport</keyword>
<dbReference type="CDD" id="cd06261">
    <property type="entry name" value="TM_PBP2"/>
    <property type="match status" value="1"/>
</dbReference>
<feature type="transmembrane region" description="Helical" evidence="7">
    <location>
        <begin position="299"/>
        <end position="325"/>
    </location>
</feature>
<dbReference type="SUPFAM" id="SSF161098">
    <property type="entry name" value="MetI-like"/>
    <property type="match status" value="1"/>
</dbReference>
<organism evidence="9 10">
    <name type="scientific">Acidianus hospitalis</name>
    <dbReference type="NCBI Taxonomy" id="563177"/>
    <lineage>
        <taxon>Archaea</taxon>
        <taxon>Thermoproteota</taxon>
        <taxon>Thermoprotei</taxon>
        <taxon>Sulfolobales</taxon>
        <taxon>Sulfolobaceae</taxon>
        <taxon>Acidianus</taxon>
    </lineage>
</organism>
<dbReference type="PANTHER" id="PTHR43163:SF6">
    <property type="entry name" value="DIPEPTIDE TRANSPORT SYSTEM PERMEASE PROTEIN DPPB-RELATED"/>
    <property type="match status" value="1"/>
</dbReference>
<sequence>MGLASYLAKRAIERLILLLIFTAFVWMLVLGIPQLVGINPAYHFINPSEFLHSKNPELAEKLAIQSIDRELGLNYPLEVQFFIYFIHMLTLDLGVCPVNHQSVAVCLLSALPFTVILTIPPVLFQTLASIYLGSIAAIKRNTKTDVAIMSYFIVDYNLPIFVVSLFLWFLFAVVLKIYPISVYNEVHDWTNIVTDLKVFWLPWLILTFIYGFSTRGILMRNAMVENLDSDFIKYERLAGLREKIVRAHARRVSIIPVIVRTAIDLAFAISGDFFLEVYFGIPGLGYKLYYAALGDEIEIVLGSTFVLTLYAIILLYFVDIVEFIIDPRARRSVK</sequence>
<feature type="transmembrane region" description="Helical" evidence="7">
    <location>
        <begin position="257"/>
        <end position="279"/>
    </location>
</feature>
<reference evidence="9 10" key="1">
    <citation type="journal article" date="2015" name="Appl. Environ. Microbiol.">
        <title>Nanoarchaeota, Their Sulfolobales Host, and Nanoarchaeota Virus Distribution across Yellowstone National Park Hot Springs.</title>
        <authorList>
            <person name="Munson-McGee J.H."/>
            <person name="Field E.K."/>
            <person name="Bateson M."/>
            <person name="Rooney C."/>
            <person name="Stepanauskas R."/>
            <person name="Young M.J."/>
        </authorList>
    </citation>
    <scope>NUCLEOTIDE SEQUENCE [LARGE SCALE GENOMIC DNA]</scope>
    <source>
        <strain evidence="9">SCGC AC-742_N10</strain>
    </source>
</reference>
<feature type="transmembrane region" description="Helical" evidence="7">
    <location>
        <begin position="115"/>
        <end position="138"/>
    </location>
</feature>
<dbReference type="GO" id="GO:0055085">
    <property type="term" value="P:transmembrane transport"/>
    <property type="evidence" value="ECO:0007669"/>
    <property type="project" value="InterPro"/>
</dbReference>
<keyword evidence="5 7" id="KW-1133">Transmembrane helix</keyword>
<dbReference type="Pfam" id="PF00528">
    <property type="entry name" value="BPD_transp_1"/>
    <property type="match status" value="1"/>
</dbReference>
<protein>
    <submittedName>
        <fullName evidence="9">ABC transporter permease</fullName>
    </submittedName>
</protein>
<dbReference type="PANTHER" id="PTHR43163">
    <property type="entry name" value="DIPEPTIDE TRANSPORT SYSTEM PERMEASE PROTEIN DPPB-RELATED"/>
    <property type="match status" value="1"/>
</dbReference>
<evidence type="ECO:0000256" key="3">
    <source>
        <dbReference type="ARBA" id="ARBA00022475"/>
    </source>
</evidence>